<dbReference type="EMBL" id="HACG01045333">
    <property type="protein sequence ID" value="CEK92198.1"/>
    <property type="molecule type" value="Transcribed_RNA"/>
</dbReference>
<dbReference type="AlphaFoldDB" id="A0A0B7BGV1"/>
<evidence type="ECO:0000313" key="1">
    <source>
        <dbReference type="EMBL" id="CEK92198.1"/>
    </source>
</evidence>
<proteinExistence type="predicted"/>
<gene>
    <name evidence="1" type="primary">ORF187089</name>
</gene>
<accession>A0A0B7BGV1</accession>
<feature type="non-terminal residue" evidence="1">
    <location>
        <position position="1"/>
    </location>
</feature>
<organism evidence="1">
    <name type="scientific">Arion vulgaris</name>
    <dbReference type="NCBI Taxonomy" id="1028688"/>
    <lineage>
        <taxon>Eukaryota</taxon>
        <taxon>Metazoa</taxon>
        <taxon>Spiralia</taxon>
        <taxon>Lophotrochozoa</taxon>
        <taxon>Mollusca</taxon>
        <taxon>Gastropoda</taxon>
        <taxon>Heterobranchia</taxon>
        <taxon>Euthyneura</taxon>
        <taxon>Panpulmonata</taxon>
        <taxon>Eupulmonata</taxon>
        <taxon>Stylommatophora</taxon>
        <taxon>Helicina</taxon>
        <taxon>Arionoidea</taxon>
        <taxon>Arionidae</taxon>
        <taxon>Arion</taxon>
    </lineage>
</organism>
<protein>
    <submittedName>
        <fullName evidence="1">Uncharacterized protein</fullName>
    </submittedName>
</protein>
<reference evidence="1" key="1">
    <citation type="submission" date="2014-12" db="EMBL/GenBank/DDBJ databases">
        <title>Insight into the proteome of Arion vulgaris.</title>
        <authorList>
            <person name="Aradska J."/>
            <person name="Bulat T."/>
            <person name="Smidak R."/>
            <person name="Sarate P."/>
            <person name="Gangsoo J."/>
            <person name="Sialana F."/>
            <person name="Bilban M."/>
            <person name="Lubec G."/>
        </authorList>
    </citation>
    <scope>NUCLEOTIDE SEQUENCE</scope>
    <source>
        <tissue evidence="1">Skin</tissue>
    </source>
</reference>
<name>A0A0B7BGV1_9EUPU</name>
<sequence length="52" mass="5939">DDVRKILPPRPRNITQNKITTYMDIPLNSIGLKCKCSIAAGSLKMQNIEYIY</sequence>